<dbReference type="EMBL" id="PYLS01000004">
    <property type="protein sequence ID" value="PST83968.1"/>
    <property type="molecule type" value="Genomic_DNA"/>
</dbReference>
<dbReference type="AlphaFoldDB" id="A0A2T3HND5"/>
<dbReference type="OrthoDB" id="9816001at2"/>
<organism evidence="4 5">
    <name type="scientific">Pedobacter yulinensis</name>
    <dbReference type="NCBI Taxonomy" id="2126353"/>
    <lineage>
        <taxon>Bacteria</taxon>
        <taxon>Pseudomonadati</taxon>
        <taxon>Bacteroidota</taxon>
        <taxon>Sphingobacteriia</taxon>
        <taxon>Sphingobacteriales</taxon>
        <taxon>Sphingobacteriaceae</taxon>
        <taxon>Pedobacter</taxon>
    </lineage>
</organism>
<dbReference type="Pfam" id="PF03629">
    <property type="entry name" value="SASA"/>
    <property type="match status" value="1"/>
</dbReference>
<evidence type="ECO:0000259" key="3">
    <source>
        <dbReference type="Pfam" id="PF03629"/>
    </source>
</evidence>
<dbReference type="InterPro" id="IPR005181">
    <property type="entry name" value="SASA"/>
</dbReference>
<dbReference type="GO" id="GO:0001681">
    <property type="term" value="F:sialate O-acetylesterase activity"/>
    <property type="evidence" value="ECO:0007669"/>
    <property type="project" value="InterPro"/>
</dbReference>
<dbReference type="InterPro" id="IPR039329">
    <property type="entry name" value="SIAE"/>
</dbReference>
<reference evidence="4 5" key="1">
    <citation type="submission" date="2018-03" db="EMBL/GenBank/DDBJ databases">
        <authorList>
            <person name="Keele B.F."/>
        </authorList>
    </citation>
    <scope>NUCLEOTIDE SEQUENCE [LARGE SCALE GENOMIC DNA]</scope>
    <source>
        <strain evidence="4 5">YL28-9</strain>
    </source>
</reference>
<evidence type="ECO:0000313" key="4">
    <source>
        <dbReference type="EMBL" id="PST83968.1"/>
    </source>
</evidence>
<protein>
    <submittedName>
        <fullName evidence="4">Sialate O-acetylesterase</fullName>
    </submittedName>
</protein>
<evidence type="ECO:0000313" key="5">
    <source>
        <dbReference type="Proteomes" id="UP000240912"/>
    </source>
</evidence>
<gene>
    <name evidence="4" type="ORF">C7T94_04300</name>
</gene>
<dbReference type="Gene3D" id="3.40.50.1110">
    <property type="entry name" value="SGNH hydrolase"/>
    <property type="match status" value="1"/>
</dbReference>
<dbReference type="InterPro" id="IPR036514">
    <property type="entry name" value="SGNH_hydro_sf"/>
</dbReference>
<dbReference type="PANTHER" id="PTHR22901:SF0">
    <property type="entry name" value="SIALATE O-ACETYLESTERASE"/>
    <property type="match status" value="1"/>
</dbReference>
<sequence length="468" mass="51322">MKKIIFALAGMLLAASLQAQLRLPAMIGSGMVLQQQDSVRLWGWSSPGQEVSVTTSWDGQITTTKANDMATWELKVRTPQAGGPYTIGINAGEKAVLEDVMIGEVWICSGQSNMEWSFLNGEKDIAADLALPVNNNIRLFHVPKTASKTPQDDLRARWTTANSETLRSFSAVGYFFGKKLQNTLNVPIGLINVSWGGTPAETWTPALLVDQDPELRKAAAALESSAWWPVAPGAAYNAMIAPMTRASIAGVIWYQGESNVKTYGSYQKLFTSMIDAWRQAWSREFPFYFVQIAPHTYEKRYQGALLQEAQTRSMAHARTGMVVTTDLIDSASNIHPSHKRPVGERLAAWALADHYNVPGLTYKSPQVTAVAVAGTKIKVSVGHAGGGLEARNGAPAGFMVGDETGNWYPATARLSKNSIDVWSKDLKRPRYIRYGFSNTKPGNIQSKEGLPLIPFRSDSQVIVEEKDR</sequence>
<dbReference type="Proteomes" id="UP000240912">
    <property type="component" value="Unassembled WGS sequence"/>
</dbReference>
<dbReference type="GO" id="GO:0005975">
    <property type="term" value="P:carbohydrate metabolic process"/>
    <property type="evidence" value="ECO:0007669"/>
    <property type="project" value="TreeGrafter"/>
</dbReference>
<comment type="caution">
    <text evidence="4">The sequence shown here is derived from an EMBL/GenBank/DDBJ whole genome shotgun (WGS) entry which is preliminary data.</text>
</comment>
<feature type="domain" description="Sialate O-acetylesterase" evidence="3">
    <location>
        <begin position="104"/>
        <end position="348"/>
    </location>
</feature>
<evidence type="ECO:0000256" key="1">
    <source>
        <dbReference type="ARBA" id="ARBA00022801"/>
    </source>
</evidence>
<dbReference type="PANTHER" id="PTHR22901">
    <property type="entry name" value="SIALATE O-ACETYLESTERASE"/>
    <property type="match status" value="1"/>
</dbReference>
<keyword evidence="2" id="KW-0732">Signal</keyword>
<dbReference type="SUPFAM" id="SSF52266">
    <property type="entry name" value="SGNH hydrolase"/>
    <property type="match status" value="1"/>
</dbReference>
<keyword evidence="1" id="KW-0378">Hydrolase</keyword>
<feature type="chain" id="PRO_5015507355" evidence="2">
    <location>
        <begin position="20"/>
        <end position="468"/>
    </location>
</feature>
<keyword evidence="5" id="KW-1185">Reference proteome</keyword>
<accession>A0A2T3HND5</accession>
<dbReference type="RefSeq" id="WP_107213924.1">
    <property type="nucleotide sequence ID" value="NZ_KZ686268.1"/>
</dbReference>
<evidence type="ECO:0000256" key="2">
    <source>
        <dbReference type="SAM" id="SignalP"/>
    </source>
</evidence>
<feature type="signal peptide" evidence="2">
    <location>
        <begin position="1"/>
        <end position="19"/>
    </location>
</feature>
<proteinExistence type="predicted"/>
<name>A0A2T3HND5_9SPHI</name>